<dbReference type="OrthoDB" id="9784166at2"/>
<sequence>MATILQIETATQVCSAAISVNGKTIALKEEMASNIHAGSLTLFIKEVMDMAGLQFADLDAVAVSKGPGSYTGLRIGVSTAKGLCFALDKPLIAVDTLQMMTAGFLMQQKDCEGLICAMIDARRMEVFTAMFDRDLNYVLPTEAKIIDENSFATELAVGKVTFIGDGAMKCAEVLQNEHAAFSDLNFNSAAHMSQLAYKAFTAAKFEDVAYFEPFYLKDFVLTTPKKKV</sequence>
<dbReference type="GO" id="GO:0002949">
    <property type="term" value="P:tRNA threonylcarbamoyladenosine modification"/>
    <property type="evidence" value="ECO:0007669"/>
    <property type="project" value="InterPro"/>
</dbReference>
<dbReference type="NCBIfam" id="TIGR03725">
    <property type="entry name" value="T6A_YeaZ"/>
    <property type="match status" value="1"/>
</dbReference>
<dbReference type="InterPro" id="IPR000905">
    <property type="entry name" value="Gcp-like_dom"/>
</dbReference>
<reference evidence="2 3" key="1">
    <citation type="submission" date="2019-02" db="EMBL/GenBank/DDBJ databases">
        <title>Pedobacter sp. RP-3-8 sp. nov., isolated from Arctic soil.</title>
        <authorList>
            <person name="Dahal R.H."/>
        </authorList>
    </citation>
    <scope>NUCLEOTIDE SEQUENCE [LARGE SCALE GENOMIC DNA]</scope>
    <source>
        <strain evidence="2 3">RP-3-8</strain>
    </source>
</reference>
<feature type="domain" description="Gcp-like" evidence="1">
    <location>
        <begin position="30"/>
        <end position="209"/>
    </location>
</feature>
<dbReference type="Pfam" id="PF00814">
    <property type="entry name" value="TsaD"/>
    <property type="match status" value="1"/>
</dbReference>
<organism evidence="2 3">
    <name type="scientific">Pedobacter hiemivivus</name>
    <dbReference type="NCBI Taxonomy" id="2530454"/>
    <lineage>
        <taxon>Bacteria</taxon>
        <taxon>Pseudomonadati</taxon>
        <taxon>Bacteroidota</taxon>
        <taxon>Sphingobacteriia</taxon>
        <taxon>Sphingobacteriales</taxon>
        <taxon>Sphingobacteriaceae</taxon>
        <taxon>Pedobacter</taxon>
    </lineage>
</organism>
<dbReference type="GO" id="GO:0016740">
    <property type="term" value="F:transferase activity"/>
    <property type="evidence" value="ECO:0007669"/>
    <property type="project" value="UniProtKB-KW"/>
</dbReference>
<evidence type="ECO:0000313" key="3">
    <source>
        <dbReference type="Proteomes" id="UP000291117"/>
    </source>
</evidence>
<dbReference type="Proteomes" id="UP000291117">
    <property type="component" value="Unassembled WGS sequence"/>
</dbReference>
<accession>A0A4R0N940</accession>
<evidence type="ECO:0000259" key="1">
    <source>
        <dbReference type="Pfam" id="PF00814"/>
    </source>
</evidence>
<protein>
    <submittedName>
        <fullName evidence="2">tRNA (Adenosine(37)-N6)-threonylcarbamoyltransferase complex dimerization subunit type 1 TsaB</fullName>
    </submittedName>
</protein>
<proteinExistence type="predicted"/>
<dbReference type="GO" id="GO:0005829">
    <property type="term" value="C:cytosol"/>
    <property type="evidence" value="ECO:0007669"/>
    <property type="project" value="TreeGrafter"/>
</dbReference>
<dbReference type="InterPro" id="IPR022496">
    <property type="entry name" value="T6A_TsaB"/>
</dbReference>
<dbReference type="PANTHER" id="PTHR11735">
    <property type="entry name" value="TRNA N6-ADENOSINE THREONYLCARBAMOYLTRANSFERASE"/>
    <property type="match status" value="1"/>
</dbReference>
<evidence type="ECO:0000313" key="2">
    <source>
        <dbReference type="EMBL" id="TCC94754.1"/>
    </source>
</evidence>
<dbReference type="Gene3D" id="3.30.420.40">
    <property type="match status" value="2"/>
</dbReference>
<dbReference type="CDD" id="cd24032">
    <property type="entry name" value="ASKHA_NBD_TsaB"/>
    <property type="match status" value="1"/>
</dbReference>
<keyword evidence="3" id="KW-1185">Reference proteome</keyword>
<dbReference type="RefSeq" id="WP_131610405.1">
    <property type="nucleotide sequence ID" value="NZ_SJSM01000011.1"/>
</dbReference>
<dbReference type="EMBL" id="SJSM01000011">
    <property type="protein sequence ID" value="TCC94754.1"/>
    <property type="molecule type" value="Genomic_DNA"/>
</dbReference>
<name>A0A4R0N940_9SPHI</name>
<comment type="caution">
    <text evidence="2">The sequence shown here is derived from an EMBL/GenBank/DDBJ whole genome shotgun (WGS) entry which is preliminary data.</text>
</comment>
<keyword evidence="2" id="KW-0808">Transferase</keyword>
<dbReference type="AlphaFoldDB" id="A0A4R0N940"/>
<dbReference type="InterPro" id="IPR043129">
    <property type="entry name" value="ATPase_NBD"/>
</dbReference>
<gene>
    <name evidence="2" type="primary">tsaB</name>
    <name evidence="2" type="ORF">EZ444_17315</name>
</gene>
<dbReference type="SUPFAM" id="SSF53067">
    <property type="entry name" value="Actin-like ATPase domain"/>
    <property type="match status" value="2"/>
</dbReference>
<dbReference type="PANTHER" id="PTHR11735:SF11">
    <property type="entry name" value="TRNA THREONYLCARBAMOYLADENOSINE BIOSYNTHESIS PROTEIN TSAB"/>
    <property type="match status" value="1"/>
</dbReference>